<accession>A0A8X6P137</accession>
<protein>
    <submittedName>
        <fullName evidence="1">Uncharacterized protein</fullName>
    </submittedName>
</protein>
<dbReference type="EMBL" id="BMAW01015162">
    <property type="protein sequence ID" value="GFT42311.1"/>
    <property type="molecule type" value="Genomic_DNA"/>
</dbReference>
<proteinExistence type="predicted"/>
<gene>
    <name evidence="1" type="ORF">NPIL_145501</name>
</gene>
<comment type="caution">
    <text evidence="1">The sequence shown here is derived from an EMBL/GenBank/DDBJ whole genome shotgun (WGS) entry which is preliminary data.</text>
</comment>
<evidence type="ECO:0000313" key="1">
    <source>
        <dbReference type="EMBL" id="GFT42311.1"/>
    </source>
</evidence>
<dbReference type="Proteomes" id="UP000887013">
    <property type="component" value="Unassembled WGS sequence"/>
</dbReference>
<organism evidence="1 2">
    <name type="scientific">Nephila pilipes</name>
    <name type="common">Giant wood spider</name>
    <name type="synonym">Nephila maculata</name>
    <dbReference type="NCBI Taxonomy" id="299642"/>
    <lineage>
        <taxon>Eukaryota</taxon>
        <taxon>Metazoa</taxon>
        <taxon>Ecdysozoa</taxon>
        <taxon>Arthropoda</taxon>
        <taxon>Chelicerata</taxon>
        <taxon>Arachnida</taxon>
        <taxon>Araneae</taxon>
        <taxon>Araneomorphae</taxon>
        <taxon>Entelegynae</taxon>
        <taxon>Araneoidea</taxon>
        <taxon>Nephilidae</taxon>
        <taxon>Nephila</taxon>
    </lineage>
</organism>
<evidence type="ECO:0000313" key="2">
    <source>
        <dbReference type="Proteomes" id="UP000887013"/>
    </source>
</evidence>
<sequence>MTEYVLRCVTLFAEERNSFHQQQGLWRPFKAQGRNLEIVREMKVESAYRTFENGDEVGGEEEVLERKGKPTRVLER</sequence>
<reference evidence="1" key="1">
    <citation type="submission" date="2020-08" db="EMBL/GenBank/DDBJ databases">
        <title>Multicomponent nature underlies the extraordinary mechanical properties of spider dragline silk.</title>
        <authorList>
            <person name="Kono N."/>
            <person name="Nakamura H."/>
            <person name="Mori M."/>
            <person name="Yoshida Y."/>
            <person name="Ohtoshi R."/>
            <person name="Malay A.D."/>
            <person name="Moran D.A.P."/>
            <person name="Tomita M."/>
            <person name="Numata K."/>
            <person name="Arakawa K."/>
        </authorList>
    </citation>
    <scope>NUCLEOTIDE SEQUENCE</scope>
</reference>
<keyword evidence="2" id="KW-1185">Reference proteome</keyword>
<name>A0A8X6P137_NEPPI</name>
<dbReference type="AlphaFoldDB" id="A0A8X6P137"/>